<dbReference type="AlphaFoldDB" id="A0A6V7U361"/>
<evidence type="ECO:0000256" key="1">
    <source>
        <dbReference type="ARBA" id="ARBA00022574"/>
    </source>
</evidence>
<dbReference type="SMART" id="SM00320">
    <property type="entry name" value="WD40"/>
    <property type="match status" value="4"/>
</dbReference>
<accession>A0A6V7U361</accession>
<evidence type="ECO:0000313" key="4">
    <source>
        <dbReference type="Proteomes" id="UP000580250"/>
    </source>
</evidence>
<sequence>MDQPTTSNVSTITPTITTNINSTQSSSTTNTTSINTNPTNISILNNLQNIITTPSSTQQQQQQTNTNNLIQNTPTTALVQPMIFNNQTTLKSSTTNICQQKMRKEIYRYTCEDMLFAAAWSNKIYEDRRFRLVVGTLLDEEKIMNNKVFIIELDENIGELVRRATFPHGYPISSTKFIPNQDPSQPELFATTSNYLRIFRYHPNRDFNQIPITLECELYSTNKSNIYSAPLTGLDWNEVDSTLLATCSIDTTCTVWNVETVQQIGQIKAIEGSQKTQLIAHEKPVHDIAFAKLDSGGRDQFATAGADGSVRLFDLRSLQHSTILYEDPEKRMLNHVAWNKREHTKLATVAHESFEVVILDIRVPCRPLARFGNHRGFINGIAWAPHSTVHICTAGSDRQALIWQMNHFNRDEPILAYTAEGEINQIHWSNNFHQWISICFNKNMEILRV</sequence>
<organism evidence="3 4">
    <name type="scientific">Meloidogyne enterolobii</name>
    <name type="common">Root-knot nematode worm</name>
    <name type="synonym">Meloidogyne mayaguensis</name>
    <dbReference type="NCBI Taxonomy" id="390850"/>
    <lineage>
        <taxon>Eukaryota</taxon>
        <taxon>Metazoa</taxon>
        <taxon>Ecdysozoa</taxon>
        <taxon>Nematoda</taxon>
        <taxon>Chromadorea</taxon>
        <taxon>Rhabditida</taxon>
        <taxon>Tylenchina</taxon>
        <taxon>Tylenchomorpha</taxon>
        <taxon>Tylenchoidea</taxon>
        <taxon>Meloidogynidae</taxon>
        <taxon>Meloidogyninae</taxon>
        <taxon>Meloidogyne</taxon>
    </lineage>
</organism>
<dbReference type="EMBL" id="CAJEWN010000032">
    <property type="protein sequence ID" value="CAD2144065.1"/>
    <property type="molecule type" value="Genomic_DNA"/>
</dbReference>
<gene>
    <name evidence="3" type="ORF">MENT_LOCUS7823</name>
</gene>
<dbReference type="InterPro" id="IPR045159">
    <property type="entry name" value="DCAF7-like"/>
</dbReference>
<dbReference type="SUPFAM" id="SSF50978">
    <property type="entry name" value="WD40 repeat-like"/>
    <property type="match status" value="1"/>
</dbReference>
<evidence type="ECO:0000313" key="3">
    <source>
        <dbReference type="EMBL" id="CAD2144065.1"/>
    </source>
</evidence>
<dbReference type="InterPro" id="IPR001680">
    <property type="entry name" value="WD40_rpt"/>
</dbReference>
<dbReference type="OrthoDB" id="24670at2759"/>
<reference evidence="3 4" key="1">
    <citation type="submission" date="2020-08" db="EMBL/GenBank/DDBJ databases">
        <authorList>
            <person name="Koutsovoulos G."/>
            <person name="Danchin GJ E."/>
        </authorList>
    </citation>
    <scope>NUCLEOTIDE SEQUENCE [LARGE SCALE GENOMIC DNA]</scope>
</reference>
<proteinExistence type="predicted"/>
<dbReference type="PANTHER" id="PTHR19919">
    <property type="entry name" value="WD REPEAT CONTAINING PROTEIN"/>
    <property type="match status" value="1"/>
</dbReference>
<name>A0A6V7U361_MELEN</name>
<comment type="caution">
    <text evidence="3">The sequence shown here is derived from an EMBL/GenBank/DDBJ whole genome shotgun (WGS) entry which is preliminary data.</text>
</comment>
<dbReference type="InterPro" id="IPR015943">
    <property type="entry name" value="WD40/YVTN_repeat-like_dom_sf"/>
</dbReference>
<evidence type="ECO:0000256" key="2">
    <source>
        <dbReference type="ARBA" id="ARBA00022737"/>
    </source>
</evidence>
<keyword evidence="1" id="KW-0853">WD repeat</keyword>
<protein>
    <submittedName>
        <fullName evidence="3">Uncharacterized protein</fullName>
    </submittedName>
</protein>
<dbReference type="Gene3D" id="2.130.10.10">
    <property type="entry name" value="YVTN repeat-like/Quinoprotein amine dehydrogenase"/>
    <property type="match status" value="1"/>
</dbReference>
<dbReference type="InterPro" id="IPR036322">
    <property type="entry name" value="WD40_repeat_dom_sf"/>
</dbReference>
<keyword evidence="2" id="KW-0677">Repeat</keyword>
<dbReference type="Proteomes" id="UP000580250">
    <property type="component" value="Unassembled WGS sequence"/>
</dbReference>
<dbReference type="Pfam" id="PF00400">
    <property type="entry name" value="WD40"/>
    <property type="match status" value="3"/>
</dbReference>